<organism evidence="3 4">
    <name type="scientific">Corynebacterium evansiae</name>
    <dbReference type="NCBI Taxonomy" id="2913499"/>
    <lineage>
        <taxon>Bacteria</taxon>
        <taxon>Bacillati</taxon>
        <taxon>Actinomycetota</taxon>
        <taxon>Actinomycetes</taxon>
        <taxon>Mycobacteriales</taxon>
        <taxon>Corynebacteriaceae</taxon>
        <taxon>Corynebacterium</taxon>
    </lineage>
</organism>
<protein>
    <recommendedName>
        <fullName evidence="2">HTH-type transcriptional repressor NicS C-terminal domain-containing protein</fullName>
    </recommendedName>
</protein>
<dbReference type="PANTHER" id="PTHR30328">
    <property type="entry name" value="TRANSCRIPTIONAL REPRESSOR"/>
    <property type="match status" value="1"/>
</dbReference>
<evidence type="ECO:0000313" key="3">
    <source>
        <dbReference type="EMBL" id="MCZ9289734.1"/>
    </source>
</evidence>
<accession>A0A9X3LKN2</accession>
<evidence type="ECO:0000256" key="1">
    <source>
        <dbReference type="ARBA" id="ARBA00023125"/>
    </source>
</evidence>
<keyword evidence="4" id="KW-1185">Reference proteome</keyword>
<sequence>MQNKPHLPASAAWYGLGEQQYIQAMNTAVTIAIRVGAAFTPEHLAAITQAARLPQNCELLDSPARLYEEALRYAHSSIWPVPLNGYDNPEMESSPVREMRKLVAATYTRFATHPDAVRLIVAENLLGDPELVHRVGVLEDSPVVLHLDRVLMRGHDIGAFRSGVSAEDTYALITALCSFAVTQGPTFHALYGMDSSTPENEDGLRTLTCDAVIAFLTTTMPTNQGASYTHASHSSVIGTSVAASLYNHARHEDEEVDDAPSAPSDLYHD</sequence>
<keyword evidence="1" id="KW-0238">DNA-binding</keyword>
<name>A0A9X3LKN2_9CORY</name>
<dbReference type="Proteomes" id="UP001146469">
    <property type="component" value="Unassembled WGS sequence"/>
</dbReference>
<feature type="domain" description="HTH-type transcriptional repressor NicS C-terminal" evidence="2">
    <location>
        <begin position="95"/>
        <end position="212"/>
    </location>
</feature>
<dbReference type="Gene3D" id="1.10.357.10">
    <property type="entry name" value="Tetracycline Repressor, domain 2"/>
    <property type="match status" value="1"/>
</dbReference>
<dbReference type="PANTHER" id="PTHR30328:SF54">
    <property type="entry name" value="HTH-TYPE TRANSCRIPTIONAL REPRESSOR SCO4008"/>
    <property type="match status" value="1"/>
</dbReference>
<evidence type="ECO:0000313" key="4">
    <source>
        <dbReference type="Proteomes" id="UP001146469"/>
    </source>
</evidence>
<dbReference type="InterPro" id="IPR050109">
    <property type="entry name" value="HTH-type_TetR-like_transc_reg"/>
</dbReference>
<dbReference type="InterPro" id="IPR036271">
    <property type="entry name" value="Tet_transcr_reg_TetR-rel_C_sf"/>
</dbReference>
<dbReference type="AlphaFoldDB" id="A0A9X3LKN2"/>
<comment type="caution">
    <text evidence="3">The sequence shown here is derived from an EMBL/GenBank/DDBJ whole genome shotgun (WGS) entry which is preliminary data.</text>
</comment>
<dbReference type="Pfam" id="PF17938">
    <property type="entry name" value="TetR_C_29"/>
    <property type="match status" value="1"/>
</dbReference>
<dbReference type="RefSeq" id="WP_237746315.1">
    <property type="nucleotide sequence ID" value="NZ_JAKMUT010000004.1"/>
</dbReference>
<dbReference type="SUPFAM" id="SSF48498">
    <property type="entry name" value="Tetracyclin repressor-like, C-terminal domain"/>
    <property type="match status" value="1"/>
</dbReference>
<dbReference type="InterPro" id="IPR041474">
    <property type="entry name" value="NicS_C"/>
</dbReference>
<evidence type="ECO:0000259" key="2">
    <source>
        <dbReference type="Pfam" id="PF17938"/>
    </source>
</evidence>
<gene>
    <name evidence="3" type="ORF">L8V00_05890</name>
</gene>
<dbReference type="GO" id="GO:0003677">
    <property type="term" value="F:DNA binding"/>
    <property type="evidence" value="ECO:0007669"/>
    <property type="project" value="UniProtKB-KW"/>
</dbReference>
<proteinExistence type="predicted"/>
<reference evidence="3" key="1">
    <citation type="submission" date="2022-02" db="EMBL/GenBank/DDBJ databases">
        <title>Corynebacterium sp. from urogenital microbiome.</title>
        <authorList>
            <person name="Cappelli E.A."/>
            <person name="Ribeiro T.G."/>
            <person name="Peixe L."/>
        </authorList>
    </citation>
    <scope>NUCLEOTIDE SEQUENCE</scope>
    <source>
        <strain evidence="3">C8Ua_174</strain>
    </source>
</reference>
<dbReference type="EMBL" id="JAKMUT010000004">
    <property type="protein sequence ID" value="MCZ9289734.1"/>
    <property type="molecule type" value="Genomic_DNA"/>
</dbReference>